<keyword evidence="13" id="KW-1185">Reference proteome</keyword>
<comment type="subcellular location">
    <subcellularLocation>
        <location evidence="1">Cell membrane</location>
        <topology evidence="1">Multi-pass membrane protein</topology>
    </subcellularLocation>
</comment>
<keyword evidence="7 12" id="KW-0675">Receptor</keyword>
<evidence type="ECO:0000256" key="9">
    <source>
        <dbReference type="ARBA" id="ARBA00023224"/>
    </source>
</evidence>
<evidence type="ECO:0000256" key="7">
    <source>
        <dbReference type="ARBA" id="ARBA00023170"/>
    </source>
</evidence>
<comment type="caution">
    <text evidence="12">The sequence shown here is derived from an EMBL/GenBank/DDBJ whole genome shotgun (WGS) entry which is preliminary data.</text>
</comment>
<keyword evidence="9" id="KW-0807">Transducer</keyword>
<dbReference type="PANTHER" id="PTHR24246:SF18">
    <property type="entry name" value="ADENOSINE RECEPTOR A2B"/>
    <property type="match status" value="1"/>
</dbReference>
<evidence type="ECO:0000256" key="5">
    <source>
        <dbReference type="ARBA" id="ARBA00023040"/>
    </source>
</evidence>
<protein>
    <submittedName>
        <fullName evidence="12">Adenosine receptor A2b</fullName>
    </submittedName>
</protein>
<keyword evidence="6 10" id="KW-0472">Membrane</keyword>
<keyword evidence="2" id="KW-1003">Cell membrane</keyword>
<dbReference type="GO" id="GO:0004930">
    <property type="term" value="F:G protein-coupled receptor activity"/>
    <property type="evidence" value="ECO:0007669"/>
    <property type="project" value="UniProtKB-KW"/>
</dbReference>
<feature type="transmembrane region" description="Helical" evidence="10">
    <location>
        <begin position="225"/>
        <end position="251"/>
    </location>
</feature>
<feature type="transmembrane region" description="Helical" evidence="10">
    <location>
        <begin position="84"/>
        <end position="107"/>
    </location>
</feature>
<dbReference type="GO" id="GO:0042311">
    <property type="term" value="P:vasodilation"/>
    <property type="evidence" value="ECO:0007669"/>
    <property type="project" value="TreeGrafter"/>
</dbReference>
<evidence type="ECO:0000256" key="1">
    <source>
        <dbReference type="ARBA" id="ARBA00004651"/>
    </source>
</evidence>
<keyword evidence="5" id="KW-0297">G-protein coupled receptor</keyword>
<proteinExistence type="predicted"/>
<dbReference type="PROSITE" id="PS50262">
    <property type="entry name" value="G_PROTEIN_RECEP_F1_2"/>
    <property type="match status" value="1"/>
</dbReference>
<evidence type="ECO:0000256" key="6">
    <source>
        <dbReference type="ARBA" id="ARBA00023136"/>
    </source>
</evidence>
<dbReference type="GO" id="GO:0005886">
    <property type="term" value="C:plasma membrane"/>
    <property type="evidence" value="ECO:0007669"/>
    <property type="project" value="UniProtKB-SubCell"/>
</dbReference>
<dbReference type="PANTHER" id="PTHR24246">
    <property type="entry name" value="OLFACTORY RECEPTOR AND ADENOSINE RECEPTOR"/>
    <property type="match status" value="1"/>
</dbReference>
<dbReference type="EMBL" id="SCEB01000192">
    <property type="protein sequence ID" value="RXN00380.1"/>
    <property type="molecule type" value="Genomic_DNA"/>
</dbReference>
<dbReference type="InterPro" id="IPR017452">
    <property type="entry name" value="GPCR_Rhodpsn_7TM"/>
</dbReference>
<evidence type="ECO:0000256" key="2">
    <source>
        <dbReference type="ARBA" id="ARBA00022475"/>
    </source>
</evidence>
<feature type="transmembrane region" description="Helical" evidence="10">
    <location>
        <begin position="310"/>
        <end position="335"/>
    </location>
</feature>
<keyword evidence="8" id="KW-0325">Glycoprotein</keyword>
<dbReference type="InterPro" id="IPR000276">
    <property type="entry name" value="GPCR_Rhodpsn"/>
</dbReference>
<dbReference type="GO" id="GO:0007189">
    <property type="term" value="P:adenylate cyclase-activating G protein-coupled receptor signaling pathway"/>
    <property type="evidence" value="ECO:0007669"/>
    <property type="project" value="TreeGrafter"/>
</dbReference>
<dbReference type="PRINTS" id="PR00237">
    <property type="entry name" value="GPCRRHODOPSN"/>
</dbReference>
<dbReference type="SUPFAM" id="SSF81321">
    <property type="entry name" value="Family A G protein-coupled receptor-like"/>
    <property type="match status" value="1"/>
</dbReference>
<accession>A0A662YV35</accession>
<keyword evidence="3 10" id="KW-0812">Transmembrane</keyword>
<dbReference type="Gene3D" id="1.20.1070.10">
    <property type="entry name" value="Rhodopsin 7-helix transmembrane proteins"/>
    <property type="match status" value="1"/>
</dbReference>
<evidence type="ECO:0000259" key="11">
    <source>
        <dbReference type="PROSITE" id="PS50262"/>
    </source>
</evidence>
<evidence type="ECO:0000256" key="3">
    <source>
        <dbReference type="ARBA" id="ARBA00022692"/>
    </source>
</evidence>
<sequence>MKQSRAWGVPVDIHNLTLRRSQQRLTNQSYMWGELGDSALNHKVFIAVIFPACLVLILFIATGNVSILKVLLSRRCSSRDVTTLAVISLAFSDLGVGLFSLPLLFLLALELPLPFRSCLWLACLTFSWAVVSTLHHLLIAVDRWHIVAYPTRYKSLMTRGRVAAHFTSCWLAGIVVSFLPVMGFNNYSKQRHPHEPGCHAGDPRNDTSSSPVPGCRYREVMDLRYLVYVLFVGCMLLPLLAMSGLYTSVFLKVRAHSQQARGRLGKLGQFYWRQRRMAFAMVKVVSCFSLTKLPFHLLNLALLLCPACTLPFWALPSATLLALCSAAANPFLYFYENQDMMLALQSTLRQPEGRGSQGRGHEEY</sequence>
<name>A0A662YV35_ACIRT</name>
<evidence type="ECO:0000256" key="8">
    <source>
        <dbReference type="ARBA" id="ARBA00023180"/>
    </source>
</evidence>
<keyword evidence="4 10" id="KW-1133">Transmembrane helix</keyword>
<feature type="transmembrane region" description="Helical" evidence="10">
    <location>
        <begin position="44"/>
        <end position="72"/>
    </location>
</feature>
<evidence type="ECO:0000256" key="10">
    <source>
        <dbReference type="SAM" id="Phobius"/>
    </source>
</evidence>
<evidence type="ECO:0000256" key="4">
    <source>
        <dbReference type="ARBA" id="ARBA00022989"/>
    </source>
</evidence>
<organism evidence="12 13">
    <name type="scientific">Acipenser ruthenus</name>
    <name type="common">Sterlet sturgeon</name>
    <dbReference type="NCBI Taxonomy" id="7906"/>
    <lineage>
        <taxon>Eukaryota</taxon>
        <taxon>Metazoa</taxon>
        <taxon>Chordata</taxon>
        <taxon>Craniata</taxon>
        <taxon>Vertebrata</taxon>
        <taxon>Euteleostomi</taxon>
        <taxon>Actinopterygii</taxon>
        <taxon>Chondrostei</taxon>
        <taxon>Acipenseriformes</taxon>
        <taxon>Acipenseridae</taxon>
        <taxon>Acipenser</taxon>
    </lineage>
</organism>
<gene>
    <name evidence="12" type="ORF">EOD39_9625</name>
</gene>
<feature type="transmembrane region" description="Helical" evidence="10">
    <location>
        <begin position="119"/>
        <end position="141"/>
    </location>
</feature>
<evidence type="ECO:0000313" key="13">
    <source>
        <dbReference type="Proteomes" id="UP000289886"/>
    </source>
</evidence>
<feature type="transmembrane region" description="Helical" evidence="10">
    <location>
        <begin position="280"/>
        <end position="304"/>
    </location>
</feature>
<reference evidence="12 13" key="1">
    <citation type="submission" date="2019-01" db="EMBL/GenBank/DDBJ databases">
        <title>Draft Genome and Complete Hox-Cluster Characterization of the Sterlet Sturgeon (Acipenser ruthenus).</title>
        <authorList>
            <person name="Wei Q."/>
        </authorList>
    </citation>
    <scope>NUCLEOTIDE SEQUENCE [LARGE SCALE GENOMIC DNA]</scope>
    <source>
        <strain evidence="12">WHYD16114868_AA</strain>
        <tissue evidence="12">Blood</tissue>
    </source>
</reference>
<dbReference type="Pfam" id="PF00001">
    <property type="entry name" value="7tm_1"/>
    <property type="match status" value="1"/>
</dbReference>
<feature type="domain" description="G-protein coupled receptors family 1 profile" evidence="11">
    <location>
        <begin position="63"/>
        <end position="333"/>
    </location>
</feature>
<dbReference type="Proteomes" id="UP000289886">
    <property type="component" value="Unassembled WGS sequence"/>
</dbReference>
<feature type="transmembrane region" description="Helical" evidence="10">
    <location>
        <begin position="162"/>
        <end position="184"/>
    </location>
</feature>
<evidence type="ECO:0000313" key="12">
    <source>
        <dbReference type="EMBL" id="RXN00380.1"/>
    </source>
</evidence>
<dbReference type="AlphaFoldDB" id="A0A662YV35"/>